<dbReference type="EC" id="2.1.1.197" evidence="3 8"/>
<dbReference type="SUPFAM" id="SSF53335">
    <property type="entry name" value="S-adenosyl-L-methionine-dependent methyltransferases"/>
    <property type="match status" value="1"/>
</dbReference>
<comment type="pathway">
    <text evidence="2 8">Cofactor biosynthesis; biotin biosynthesis.</text>
</comment>
<keyword evidence="5 8" id="KW-0808">Transferase</keyword>
<dbReference type="InterPro" id="IPR029063">
    <property type="entry name" value="SAM-dependent_MTases_sf"/>
</dbReference>
<evidence type="ECO:0000256" key="4">
    <source>
        <dbReference type="ARBA" id="ARBA00022603"/>
    </source>
</evidence>
<reference evidence="10" key="1">
    <citation type="submission" date="2020-11" db="EMBL/GenBank/DDBJ databases">
        <title>Azospira restricta DSM 18626 genome sequence.</title>
        <authorList>
            <person name="Moe W.M."/>
        </authorList>
    </citation>
    <scope>NUCLEOTIDE SEQUENCE</scope>
    <source>
        <strain evidence="10">DSM 18626</strain>
    </source>
</reference>
<dbReference type="AlphaFoldDB" id="A0A974Y557"/>
<dbReference type="PANTHER" id="PTHR13090:SF1">
    <property type="entry name" value="ARGININE-HYDROXYLASE NDUFAF5, MITOCHONDRIAL"/>
    <property type="match status" value="1"/>
</dbReference>
<dbReference type="GO" id="GO:0102130">
    <property type="term" value="F:malonyl-CoA methyltransferase activity"/>
    <property type="evidence" value="ECO:0007669"/>
    <property type="project" value="UniProtKB-EC"/>
</dbReference>
<keyword evidence="6 8" id="KW-0949">S-adenosyl-L-methionine</keyword>
<evidence type="ECO:0000256" key="7">
    <source>
        <dbReference type="ARBA" id="ARBA00022756"/>
    </source>
</evidence>
<name>A0A974Y557_9RHOO</name>
<dbReference type="NCBIfam" id="TIGR02072">
    <property type="entry name" value="BioC"/>
    <property type="match status" value="1"/>
</dbReference>
<gene>
    <name evidence="8 10" type="primary">bioC</name>
    <name evidence="10" type="ORF">IWH25_07115</name>
</gene>
<evidence type="ECO:0000313" key="11">
    <source>
        <dbReference type="Proteomes" id="UP000663444"/>
    </source>
</evidence>
<sequence>MSAADAVRFVDARQVRRGFARVASQYEHSAFLAREVDRRMLDRLDYVRIEPKRILDLGCATGASLTALRERYRDAALLGADFCLPMLQAGRRQKTLLARLMPFLKPQAAQLVAADAERLPLKPGSLGLIWSNLLLHWLDEPRPAFREAHRTLEVGGLFMFSTFGPDTLRELAAAFGDGDAHTQRFTDMHDLGDMLVECGFADPVMDMEVLTLTYASVDDLVRELRAAGETCAMAGRRRGLAGRGVWERVRAAYAKLAQDGRLPATFEVVYGHAWKGEPKQTADGRAIVRFEPRKKPA</sequence>
<keyword evidence="4 8" id="KW-0489">Methyltransferase</keyword>
<dbReference type="RefSeq" id="WP_203388626.1">
    <property type="nucleotide sequence ID" value="NZ_CP064781.1"/>
</dbReference>
<dbReference type="Pfam" id="PF08241">
    <property type="entry name" value="Methyltransf_11"/>
    <property type="match status" value="1"/>
</dbReference>
<dbReference type="HAMAP" id="MF_00835">
    <property type="entry name" value="BioC"/>
    <property type="match status" value="1"/>
</dbReference>
<organism evidence="10 11">
    <name type="scientific">Azospira restricta</name>
    <dbReference type="NCBI Taxonomy" id="404405"/>
    <lineage>
        <taxon>Bacteria</taxon>
        <taxon>Pseudomonadati</taxon>
        <taxon>Pseudomonadota</taxon>
        <taxon>Betaproteobacteria</taxon>
        <taxon>Rhodocyclales</taxon>
        <taxon>Rhodocyclaceae</taxon>
        <taxon>Azospira</taxon>
    </lineage>
</organism>
<dbReference type="Proteomes" id="UP000663444">
    <property type="component" value="Chromosome"/>
</dbReference>
<evidence type="ECO:0000256" key="5">
    <source>
        <dbReference type="ARBA" id="ARBA00022679"/>
    </source>
</evidence>
<dbReference type="KEGG" id="ares:IWH25_07115"/>
<evidence type="ECO:0000313" key="10">
    <source>
        <dbReference type="EMBL" id="QRJ65103.1"/>
    </source>
</evidence>
<comment type="catalytic activity">
    <reaction evidence="1 8">
        <text>malonyl-[ACP] + S-adenosyl-L-methionine = malonyl-[ACP] methyl ester + S-adenosyl-L-homocysteine</text>
        <dbReference type="Rhea" id="RHEA:17105"/>
        <dbReference type="Rhea" id="RHEA-COMP:9623"/>
        <dbReference type="Rhea" id="RHEA-COMP:9954"/>
        <dbReference type="ChEBI" id="CHEBI:57856"/>
        <dbReference type="ChEBI" id="CHEBI:59789"/>
        <dbReference type="ChEBI" id="CHEBI:78449"/>
        <dbReference type="ChEBI" id="CHEBI:78845"/>
        <dbReference type="EC" id="2.1.1.197"/>
    </reaction>
</comment>
<keyword evidence="7 8" id="KW-0093">Biotin biosynthesis</keyword>
<dbReference type="Gene3D" id="3.40.50.150">
    <property type="entry name" value="Vaccinia Virus protein VP39"/>
    <property type="match status" value="1"/>
</dbReference>
<dbReference type="GO" id="GO:0010340">
    <property type="term" value="F:carboxyl-O-methyltransferase activity"/>
    <property type="evidence" value="ECO:0007669"/>
    <property type="project" value="UniProtKB-UniRule"/>
</dbReference>
<evidence type="ECO:0000256" key="1">
    <source>
        <dbReference type="ARBA" id="ARBA00000852"/>
    </source>
</evidence>
<dbReference type="GO" id="GO:0009102">
    <property type="term" value="P:biotin biosynthetic process"/>
    <property type="evidence" value="ECO:0007669"/>
    <property type="project" value="UniProtKB-UniRule"/>
</dbReference>
<dbReference type="PANTHER" id="PTHR13090">
    <property type="entry name" value="ARGININE-HYDROXYLASE NDUFAF5, MITOCHONDRIAL"/>
    <property type="match status" value="1"/>
</dbReference>
<dbReference type="CDD" id="cd02440">
    <property type="entry name" value="AdoMet_MTases"/>
    <property type="match status" value="1"/>
</dbReference>
<comment type="function">
    <text evidence="8">Converts the free carboxyl group of a malonyl-thioester to its methyl ester by transfer of a methyl group from S-adenosyl-L-methionine (SAM). It allows to synthesize pimeloyl-ACP via the fatty acid synthetic pathway.</text>
</comment>
<accession>A0A974Y557</accession>
<dbReference type="InterPro" id="IPR013216">
    <property type="entry name" value="Methyltransf_11"/>
</dbReference>
<evidence type="ECO:0000256" key="8">
    <source>
        <dbReference type="HAMAP-Rule" id="MF_00835"/>
    </source>
</evidence>
<proteinExistence type="inferred from homology"/>
<protein>
    <recommendedName>
        <fullName evidence="3 8">Malonyl-[acyl-carrier protein] O-methyltransferase</fullName>
        <shortName evidence="8">Malonyl-ACP O-methyltransferase</shortName>
        <ecNumber evidence="3 8">2.1.1.197</ecNumber>
    </recommendedName>
    <alternativeName>
        <fullName evidence="8">Biotin synthesis protein BioC</fullName>
    </alternativeName>
</protein>
<feature type="domain" description="Methyltransferase type 11" evidence="9">
    <location>
        <begin position="55"/>
        <end position="160"/>
    </location>
</feature>
<evidence type="ECO:0000259" key="9">
    <source>
        <dbReference type="Pfam" id="PF08241"/>
    </source>
</evidence>
<evidence type="ECO:0000256" key="3">
    <source>
        <dbReference type="ARBA" id="ARBA00012327"/>
    </source>
</evidence>
<dbReference type="GO" id="GO:0032259">
    <property type="term" value="P:methylation"/>
    <property type="evidence" value="ECO:0007669"/>
    <property type="project" value="UniProtKB-KW"/>
</dbReference>
<evidence type="ECO:0000256" key="2">
    <source>
        <dbReference type="ARBA" id="ARBA00004746"/>
    </source>
</evidence>
<dbReference type="InterPro" id="IPR011814">
    <property type="entry name" value="BioC"/>
</dbReference>
<keyword evidence="11" id="KW-1185">Reference proteome</keyword>
<dbReference type="GO" id="GO:0008757">
    <property type="term" value="F:S-adenosylmethionine-dependent methyltransferase activity"/>
    <property type="evidence" value="ECO:0007669"/>
    <property type="project" value="InterPro"/>
</dbReference>
<dbReference type="InterPro" id="IPR050602">
    <property type="entry name" value="Malonyl-ACP_OMT"/>
</dbReference>
<dbReference type="EMBL" id="CP064781">
    <property type="protein sequence ID" value="QRJ65103.1"/>
    <property type="molecule type" value="Genomic_DNA"/>
</dbReference>
<evidence type="ECO:0000256" key="6">
    <source>
        <dbReference type="ARBA" id="ARBA00022691"/>
    </source>
</evidence>
<comment type="similarity">
    <text evidence="8">Belongs to the methyltransferase superfamily.</text>
</comment>